<evidence type="ECO:0000313" key="1">
    <source>
        <dbReference type="EMBL" id="MBB5180227.1"/>
    </source>
</evidence>
<keyword evidence="2" id="KW-1185">Reference proteome</keyword>
<dbReference type="Proteomes" id="UP000525923">
    <property type="component" value="Unassembled WGS sequence"/>
</dbReference>
<evidence type="ECO:0008006" key="3">
    <source>
        <dbReference type="Google" id="ProtNLM"/>
    </source>
</evidence>
<dbReference type="AlphaFoldDB" id="A0A7W8CU29"/>
<dbReference type="RefSeq" id="WP_135501910.1">
    <property type="nucleotide sequence ID" value="NZ_JACHHE010000004.1"/>
</dbReference>
<organism evidence="1 2">
    <name type="scientific">Planococcus koreensis</name>
    <dbReference type="NCBI Taxonomy" id="112331"/>
    <lineage>
        <taxon>Bacteria</taxon>
        <taxon>Bacillati</taxon>
        <taxon>Bacillota</taxon>
        <taxon>Bacilli</taxon>
        <taxon>Bacillales</taxon>
        <taxon>Caryophanaceae</taxon>
        <taxon>Planococcus</taxon>
    </lineage>
</organism>
<protein>
    <recommendedName>
        <fullName evidence="3">Methionine sulfoxide reductase</fullName>
    </recommendedName>
</protein>
<reference evidence="1 2" key="1">
    <citation type="submission" date="2020-08" db="EMBL/GenBank/DDBJ databases">
        <title>Genomic Encyclopedia of Type Strains, Phase IV (KMG-IV): sequencing the most valuable type-strain genomes for metagenomic binning, comparative biology and taxonomic classification.</title>
        <authorList>
            <person name="Goeker M."/>
        </authorList>
    </citation>
    <scope>NUCLEOTIDE SEQUENCE [LARGE SCALE GENOMIC DNA]</scope>
    <source>
        <strain evidence="1 2">DSM 15895</strain>
    </source>
</reference>
<proteinExistence type="predicted"/>
<dbReference type="OrthoDB" id="2427074at2"/>
<sequence length="149" mass="16551">MAQEFVIRKVAHDIYGEVYQFLAVDLEAGTQEAVDPYESGLLQRPAPLEAAPELLYITSKRGAEAEGYYKGERFVVKLGSKFAPSTSPKCPKKYVRLREELLLSKLIIPLHGKLLVMEDIEFDSPMSAMGAAIGGWVRGAHAWKKLGKK</sequence>
<comment type="caution">
    <text evidence="1">The sequence shown here is derived from an EMBL/GenBank/DDBJ whole genome shotgun (WGS) entry which is preliminary data.</text>
</comment>
<evidence type="ECO:0000313" key="2">
    <source>
        <dbReference type="Proteomes" id="UP000525923"/>
    </source>
</evidence>
<name>A0A7W8CU29_9BACL</name>
<dbReference type="EMBL" id="JACHHE010000004">
    <property type="protein sequence ID" value="MBB5180227.1"/>
    <property type="molecule type" value="Genomic_DNA"/>
</dbReference>
<accession>A0A7W8CU29</accession>
<gene>
    <name evidence="1" type="ORF">HNQ44_001655</name>
</gene>